<feature type="transmembrane region" description="Helical" evidence="1">
    <location>
        <begin position="12"/>
        <end position="30"/>
    </location>
</feature>
<reference evidence="2" key="1">
    <citation type="submission" date="2018-05" db="EMBL/GenBank/DDBJ databases">
        <authorList>
            <person name="Lanie J.A."/>
            <person name="Ng W.-L."/>
            <person name="Kazmierczak K.M."/>
            <person name="Andrzejewski T.M."/>
            <person name="Davidsen T.M."/>
            <person name="Wayne K.J."/>
            <person name="Tettelin H."/>
            <person name="Glass J.I."/>
            <person name="Rusch D."/>
            <person name="Podicherti R."/>
            <person name="Tsui H.-C.T."/>
            <person name="Winkler M.E."/>
        </authorList>
    </citation>
    <scope>NUCLEOTIDE SEQUENCE</scope>
</reference>
<proteinExistence type="predicted"/>
<accession>A0A382Z1K7</accession>
<protein>
    <submittedName>
        <fullName evidence="2">Uncharacterized protein</fullName>
    </submittedName>
</protein>
<keyword evidence="1" id="KW-0472">Membrane</keyword>
<dbReference type="EMBL" id="UINC01180288">
    <property type="protein sequence ID" value="SVD89407.1"/>
    <property type="molecule type" value="Genomic_DNA"/>
</dbReference>
<organism evidence="2">
    <name type="scientific">marine metagenome</name>
    <dbReference type="NCBI Taxonomy" id="408172"/>
    <lineage>
        <taxon>unclassified sequences</taxon>
        <taxon>metagenomes</taxon>
        <taxon>ecological metagenomes</taxon>
    </lineage>
</organism>
<evidence type="ECO:0000256" key="1">
    <source>
        <dbReference type="SAM" id="Phobius"/>
    </source>
</evidence>
<gene>
    <name evidence="2" type="ORF">METZ01_LOCUS442261</name>
</gene>
<keyword evidence="1" id="KW-0812">Transmembrane</keyword>
<evidence type="ECO:0000313" key="2">
    <source>
        <dbReference type="EMBL" id="SVD89407.1"/>
    </source>
</evidence>
<dbReference type="AlphaFoldDB" id="A0A382Z1K7"/>
<sequence length="39" mass="4519">MKFKELALNDGLAILQTVAFFWSIFIKFVLVSRNMTARV</sequence>
<name>A0A382Z1K7_9ZZZZ</name>
<keyword evidence="1" id="KW-1133">Transmembrane helix</keyword>